<dbReference type="PANTHER" id="PTHR32097:SF4">
    <property type="entry name" value="GENERAL STRESS PROTEIN 16U"/>
    <property type="match status" value="1"/>
</dbReference>
<evidence type="ECO:0000256" key="1">
    <source>
        <dbReference type="ARBA" id="ARBA00008775"/>
    </source>
</evidence>
<feature type="region of interest" description="Disordered" evidence="2">
    <location>
        <begin position="192"/>
        <end position="216"/>
    </location>
</feature>
<evidence type="ECO:0000256" key="2">
    <source>
        <dbReference type="SAM" id="MobiDB-lite"/>
    </source>
</evidence>
<feature type="region of interest" description="Disordered" evidence="2">
    <location>
        <begin position="269"/>
        <end position="289"/>
    </location>
</feature>
<evidence type="ECO:0000259" key="3">
    <source>
        <dbReference type="Pfam" id="PF02342"/>
    </source>
</evidence>
<proteinExistence type="inferred from homology"/>
<organism evidence="4 5">
    <name type="scientific">Kitasatospora kifunensis</name>
    <name type="common">Streptomyces kifunensis</name>
    <dbReference type="NCBI Taxonomy" id="58351"/>
    <lineage>
        <taxon>Bacteria</taxon>
        <taxon>Bacillati</taxon>
        <taxon>Actinomycetota</taxon>
        <taxon>Actinomycetes</taxon>
        <taxon>Kitasatosporales</taxon>
        <taxon>Streptomycetaceae</taxon>
        <taxon>Kitasatospora</taxon>
    </lineage>
</organism>
<protein>
    <submittedName>
        <fullName evidence="4">Tellurium resistance protein TerD</fullName>
    </submittedName>
</protein>
<dbReference type="InterPro" id="IPR051324">
    <property type="entry name" value="Stress/Tellurium_Resist"/>
</dbReference>
<accession>A0A7W7RBG0</accession>
<feature type="region of interest" description="Disordered" evidence="2">
    <location>
        <begin position="301"/>
        <end position="322"/>
    </location>
</feature>
<gene>
    <name evidence="4" type="ORF">FHR34_007872</name>
</gene>
<evidence type="ECO:0000313" key="5">
    <source>
        <dbReference type="Proteomes" id="UP000540506"/>
    </source>
</evidence>
<evidence type="ECO:0000313" key="4">
    <source>
        <dbReference type="EMBL" id="MBB4928775.1"/>
    </source>
</evidence>
<dbReference type="RefSeq" id="WP_184946364.1">
    <property type="nucleotide sequence ID" value="NZ_JACHJV010000003.1"/>
</dbReference>
<name>A0A7W7RBG0_KITKI</name>
<keyword evidence="5" id="KW-1185">Reference proteome</keyword>
<dbReference type="Gene3D" id="2.60.60.30">
    <property type="entry name" value="sav2460 like domains"/>
    <property type="match status" value="1"/>
</dbReference>
<dbReference type="EMBL" id="JACHJV010000003">
    <property type="protein sequence ID" value="MBB4928775.1"/>
    <property type="molecule type" value="Genomic_DNA"/>
</dbReference>
<reference evidence="4 5" key="1">
    <citation type="submission" date="2020-08" db="EMBL/GenBank/DDBJ databases">
        <title>Sequencing the genomes of 1000 actinobacteria strains.</title>
        <authorList>
            <person name="Klenk H.-P."/>
        </authorList>
    </citation>
    <scope>NUCLEOTIDE SEQUENCE [LARGE SCALE GENOMIC DNA]</scope>
    <source>
        <strain evidence="4 5">DSM 41654</strain>
    </source>
</reference>
<feature type="domain" description="TerD" evidence="3">
    <location>
        <begin position="1"/>
        <end position="180"/>
    </location>
</feature>
<dbReference type="PANTHER" id="PTHR32097">
    <property type="entry name" value="CAMP-BINDING PROTEIN 1-RELATED"/>
    <property type="match status" value="1"/>
</dbReference>
<dbReference type="InterPro" id="IPR003325">
    <property type="entry name" value="TerD"/>
</dbReference>
<comment type="similarity">
    <text evidence="1">Belongs to the CAPAB/TerDEXZ family.</text>
</comment>
<dbReference type="Proteomes" id="UP000540506">
    <property type="component" value="Unassembled WGS sequence"/>
</dbReference>
<dbReference type="CDD" id="cd06974">
    <property type="entry name" value="TerD_like"/>
    <property type="match status" value="1"/>
</dbReference>
<sequence>MGVVLTRGGNVSLGEVAPGLGTVLVGLGWTALDGCELDASALLCDQAGRAGDQNFVFFNNLRSPDGSVRHLGAAPAGSVDREQIEVDLRAVPGEVEKIAFAVAVYEAVQRRQTFGQVRSAHIRLTDPAGGAELVRYDLPQAAAGESAMVFGELYRHHGGWKFRAVGQGYASGLAGIAADFGVRVLQPVPASVPSTPAPAPVSSPTPAPAPAPGVARSTAGSASVTCFFDPVHGTGGTRVVWSPQWGAPREVHACGACAQRVLTTQPPFYTPPQPIESVHPQPAYSQPAYPQPVQPAYPQPVQPGYPPVGGRPQPTGPDQGRRFGTGALIGAGAAGILGGILLDEALSDDEPDVVVNNYYEDDGFF</sequence>
<dbReference type="AlphaFoldDB" id="A0A7W7RBG0"/>
<comment type="caution">
    <text evidence="4">The sequence shown here is derived from an EMBL/GenBank/DDBJ whole genome shotgun (WGS) entry which is preliminary data.</text>
</comment>
<feature type="compositionally biased region" description="Pro residues" evidence="2">
    <location>
        <begin position="195"/>
        <end position="211"/>
    </location>
</feature>
<dbReference type="Pfam" id="PF02342">
    <property type="entry name" value="TerD"/>
    <property type="match status" value="1"/>
</dbReference>